<dbReference type="PANTHER" id="PTHR30024:SF43">
    <property type="entry name" value="BLL4572 PROTEIN"/>
    <property type="match status" value="1"/>
</dbReference>
<dbReference type="CDD" id="cd13553">
    <property type="entry name" value="PBP2_NrtA_CpmA_like"/>
    <property type="match status" value="1"/>
</dbReference>
<sequence>MSTRVRIGFIPLVDCAPLVALHELGFAREEGLEIVLSRETSWSNVRDKLAVRLYDASHLLAPMALATNLGLGGPRADIVAPYVLNLNGDVICASVQLLDRMAGDGLDAGLSGAEAMLEAIRRNALDRPAVIGVPFFFSTHHYLVRYWLASAGIDPDRQVRVEVIPPSLMAEAVRSGVIDGFCVGEPWGSVAVDAGLAAITLPGQAVWAAAPEKVLGLRRDWVEERRDDLHRLLRALYRASVWVADPGNRTILSELLAGERYVDAPAEVIERALSGSLTLTPRGAQARIDRFMVFHTASATFPWRSQALWFYEQMVRWGHLSATPEAAAIARETFAPGLYREALCAVATDLPGANSKLEGALDSPTPAASRRGKLFLGPDRFCDSAVFDPDKVA</sequence>
<dbReference type="Gene3D" id="3.40.190.10">
    <property type="entry name" value="Periplasmic binding protein-like II"/>
    <property type="match status" value="2"/>
</dbReference>
<keyword evidence="4" id="KW-0997">Cell inner membrane</keyword>
<dbReference type="Pfam" id="PF13379">
    <property type="entry name" value="NMT1_2"/>
    <property type="match status" value="1"/>
</dbReference>
<evidence type="ECO:0000256" key="1">
    <source>
        <dbReference type="ARBA" id="ARBA00004308"/>
    </source>
</evidence>
<keyword evidence="5" id="KW-0472">Membrane</keyword>
<comment type="subcellular location">
    <subcellularLocation>
        <location evidence="1">Endomembrane system</location>
    </subcellularLocation>
</comment>
<reference evidence="6" key="1">
    <citation type="journal article" date="2014" name="Int. J. Syst. Evol. Microbiol.">
        <title>Complete genome sequence of Corynebacterium casei LMG S-19264T (=DSM 44701T), isolated from a smear-ripened cheese.</title>
        <authorList>
            <consortium name="US DOE Joint Genome Institute (JGI-PGF)"/>
            <person name="Walter F."/>
            <person name="Albersmeier A."/>
            <person name="Kalinowski J."/>
            <person name="Ruckert C."/>
        </authorList>
    </citation>
    <scope>NUCLEOTIDE SEQUENCE</scope>
    <source>
        <strain evidence="6">KCTC 42651</strain>
    </source>
</reference>
<name>A0A918XYD4_9PROT</name>
<dbReference type="InterPro" id="IPR044527">
    <property type="entry name" value="NrtA/CpmA_ABC-bd_dom"/>
</dbReference>
<dbReference type="SUPFAM" id="SSF53850">
    <property type="entry name" value="Periplasmic binding protein-like II"/>
    <property type="match status" value="1"/>
</dbReference>
<keyword evidence="7" id="KW-1185">Reference proteome</keyword>
<dbReference type="Proteomes" id="UP000630353">
    <property type="component" value="Unassembled WGS sequence"/>
</dbReference>
<organism evidence="6 7">
    <name type="scientific">Thalassobaculum fulvum</name>
    <dbReference type="NCBI Taxonomy" id="1633335"/>
    <lineage>
        <taxon>Bacteria</taxon>
        <taxon>Pseudomonadati</taxon>
        <taxon>Pseudomonadota</taxon>
        <taxon>Alphaproteobacteria</taxon>
        <taxon>Rhodospirillales</taxon>
        <taxon>Thalassobaculaceae</taxon>
        <taxon>Thalassobaculum</taxon>
    </lineage>
</organism>
<keyword evidence="3" id="KW-1003">Cell membrane</keyword>
<evidence type="ECO:0000256" key="5">
    <source>
        <dbReference type="ARBA" id="ARBA00023136"/>
    </source>
</evidence>
<comment type="caution">
    <text evidence="6">The sequence shown here is derived from an EMBL/GenBank/DDBJ whole genome shotgun (WGS) entry which is preliminary data.</text>
</comment>
<proteinExistence type="predicted"/>
<protein>
    <submittedName>
        <fullName evidence="6">Nitrate transporter</fullName>
    </submittedName>
</protein>
<keyword evidence="2" id="KW-0813">Transport</keyword>
<dbReference type="RefSeq" id="WP_189995083.1">
    <property type="nucleotide sequence ID" value="NZ_BMZS01000014.1"/>
</dbReference>
<accession>A0A918XYD4</accession>
<evidence type="ECO:0000313" key="6">
    <source>
        <dbReference type="EMBL" id="GHD62445.1"/>
    </source>
</evidence>
<evidence type="ECO:0000256" key="2">
    <source>
        <dbReference type="ARBA" id="ARBA00022448"/>
    </source>
</evidence>
<dbReference type="EMBL" id="BMZS01000014">
    <property type="protein sequence ID" value="GHD62445.1"/>
    <property type="molecule type" value="Genomic_DNA"/>
</dbReference>
<reference evidence="6" key="2">
    <citation type="submission" date="2020-09" db="EMBL/GenBank/DDBJ databases">
        <authorList>
            <person name="Sun Q."/>
            <person name="Kim S."/>
        </authorList>
    </citation>
    <scope>NUCLEOTIDE SEQUENCE</scope>
    <source>
        <strain evidence="6">KCTC 42651</strain>
    </source>
</reference>
<evidence type="ECO:0000313" key="7">
    <source>
        <dbReference type="Proteomes" id="UP000630353"/>
    </source>
</evidence>
<evidence type="ECO:0000256" key="3">
    <source>
        <dbReference type="ARBA" id="ARBA00022475"/>
    </source>
</evidence>
<evidence type="ECO:0000256" key="4">
    <source>
        <dbReference type="ARBA" id="ARBA00022519"/>
    </source>
</evidence>
<dbReference type="GO" id="GO:0012505">
    <property type="term" value="C:endomembrane system"/>
    <property type="evidence" value="ECO:0007669"/>
    <property type="project" value="UniProtKB-SubCell"/>
</dbReference>
<dbReference type="PANTHER" id="PTHR30024">
    <property type="entry name" value="ALIPHATIC SULFONATES-BINDING PROTEIN-RELATED"/>
    <property type="match status" value="1"/>
</dbReference>
<dbReference type="AlphaFoldDB" id="A0A918XYD4"/>
<gene>
    <name evidence="6" type="ORF">GCM10017083_51300</name>
</gene>